<feature type="signal peptide" evidence="6">
    <location>
        <begin position="1"/>
        <end position="32"/>
    </location>
</feature>
<evidence type="ECO:0000256" key="5">
    <source>
        <dbReference type="SAM" id="Phobius"/>
    </source>
</evidence>
<keyword evidence="5" id="KW-0812">Transmembrane</keyword>
<gene>
    <name evidence="8" type="ORF">IW245_001660</name>
</gene>
<evidence type="ECO:0000313" key="8">
    <source>
        <dbReference type="EMBL" id="MBG6135466.1"/>
    </source>
</evidence>
<dbReference type="InterPro" id="IPR006311">
    <property type="entry name" value="TAT_signal"/>
</dbReference>
<feature type="transmembrane region" description="Helical" evidence="5">
    <location>
        <begin position="162"/>
        <end position="182"/>
    </location>
</feature>
<keyword evidence="9" id="KW-1185">Reference proteome</keyword>
<dbReference type="GO" id="GO:0042597">
    <property type="term" value="C:periplasmic space"/>
    <property type="evidence" value="ECO:0007669"/>
    <property type="project" value="InterPro"/>
</dbReference>
<dbReference type="InterPro" id="IPR007348">
    <property type="entry name" value="CopC_dom"/>
</dbReference>
<dbReference type="EMBL" id="JADOUF010000001">
    <property type="protein sequence ID" value="MBG6135466.1"/>
    <property type="molecule type" value="Genomic_DNA"/>
</dbReference>
<dbReference type="AlphaFoldDB" id="A0A8J7GR73"/>
<evidence type="ECO:0000256" key="3">
    <source>
        <dbReference type="ARBA" id="ARBA00022729"/>
    </source>
</evidence>
<dbReference type="SUPFAM" id="SSF81296">
    <property type="entry name" value="E set domains"/>
    <property type="match status" value="1"/>
</dbReference>
<sequence>MTNLGTVRRLVLTLTAGLVAAVAVATPASAHARLLSTTPTDGTTVPATVTAVTLTFTDPLKEQFTTVVVTGSGGGAHADGAPKVSGTTVTQQVTGLPAGQVRVAWRTVSQDGHPVEGAFTFTVGASDGAVPAGPAAAGTPTTGVSNPDVAVTATPPGRPRRWPWLLAGGVVLLAAAAGTLLWSSPRRRT</sequence>
<name>A0A8J7GR73_9ACTN</name>
<dbReference type="GO" id="GO:0005886">
    <property type="term" value="C:plasma membrane"/>
    <property type="evidence" value="ECO:0007669"/>
    <property type="project" value="TreeGrafter"/>
</dbReference>
<dbReference type="GO" id="GO:0005507">
    <property type="term" value="F:copper ion binding"/>
    <property type="evidence" value="ECO:0007669"/>
    <property type="project" value="InterPro"/>
</dbReference>
<dbReference type="GO" id="GO:0046688">
    <property type="term" value="P:response to copper ion"/>
    <property type="evidence" value="ECO:0007669"/>
    <property type="project" value="InterPro"/>
</dbReference>
<evidence type="ECO:0000256" key="2">
    <source>
        <dbReference type="ARBA" id="ARBA00022723"/>
    </source>
</evidence>
<evidence type="ECO:0000259" key="7">
    <source>
        <dbReference type="Pfam" id="PF04234"/>
    </source>
</evidence>
<dbReference type="GO" id="GO:0006825">
    <property type="term" value="P:copper ion transport"/>
    <property type="evidence" value="ECO:0007669"/>
    <property type="project" value="InterPro"/>
</dbReference>
<comment type="caution">
    <text evidence="8">The sequence shown here is derived from an EMBL/GenBank/DDBJ whole genome shotgun (WGS) entry which is preliminary data.</text>
</comment>
<keyword evidence="5" id="KW-1133">Transmembrane helix</keyword>
<evidence type="ECO:0000256" key="4">
    <source>
        <dbReference type="ARBA" id="ARBA00023008"/>
    </source>
</evidence>
<keyword evidence="4" id="KW-0186">Copper</keyword>
<comment type="subcellular location">
    <subcellularLocation>
        <location evidence="1">Cell envelope</location>
    </subcellularLocation>
</comment>
<protein>
    <submittedName>
        <fullName evidence="8">Methionine-rich copper-binding protein CopC</fullName>
    </submittedName>
</protein>
<dbReference type="InterPro" id="IPR032694">
    <property type="entry name" value="CopC/D"/>
</dbReference>
<evidence type="ECO:0000256" key="1">
    <source>
        <dbReference type="ARBA" id="ARBA00004196"/>
    </source>
</evidence>
<evidence type="ECO:0000313" key="9">
    <source>
        <dbReference type="Proteomes" id="UP000622552"/>
    </source>
</evidence>
<dbReference type="PANTHER" id="PTHR34820:SF4">
    <property type="entry name" value="INNER MEMBRANE PROTEIN YEBZ"/>
    <property type="match status" value="1"/>
</dbReference>
<keyword evidence="3 6" id="KW-0732">Signal</keyword>
<dbReference type="Gene3D" id="2.60.40.1220">
    <property type="match status" value="1"/>
</dbReference>
<dbReference type="InterPro" id="IPR014756">
    <property type="entry name" value="Ig_E-set"/>
</dbReference>
<dbReference type="Pfam" id="PF04234">
    <property type="entry name" value="CopC"/>
    <property type="match status" value="1"/>
</dbReference>
<dbReference type="InterPro" id="IPR014755">
    <property type="entry name" value="Cu-Rt/internalin_Ig-like"/>
</dbReference>
<dbReference type="PROSITE" id="PS51318">
    <property type="entry name" value="TAT"/>
    <property type="match status" value="1"/>
</dbReference>
<accession>A0A8J7GR73</accession>
<proteinExistence type="predicted"/>
<keyword evidence="2" id="KW-0479">Metal-binding</keyword>
<organism evidence="8 9">
    <name type="scientific">Longispora fulva</name>
    <dbReference type="NCBI Taxonomy" id="619741"/>
    <lineage>
        <taxon>Bacteria</taxon>
        <taxon>Bacillati</taxon>
        <taxon>Actinomycetota</taxon>
        <taxon>Actinomycetes</taxon>
        <taxon>Micromonosporales</taxon>
        <taxon>Micromonosporaceae</taxon>
        <taxon>Longispora</taxon>
    </lineage>
</organism>
<evidence type="ECO:0000256" key="6">
    <source>
        <dbReference type="SAM" id="SignalP"/>
    </source>
</evidence>
<dbReference type="RefSeq" id="WP_197002568.1">
    <property type="nucleotide sequence ID" value="NZ_BONS01000003.1"/>
</dbReference>
<reference evidence="8" key="1">
    <citation type="submission" date="2020-11" db="EMBL/GenBank/DDBJ databases">
        <title>Sequencing the genomes of 1000 actinobacteria strains.</title>
        <authorList>
            <person name="Klenk H.-P."/>
        </authorList>
    </citation>
    <scope>NUCLEOTIDE SEQUENCE</scope>
    <source>
        <strain evidence="8">DSM 45356</strain>
    </source>
</reference>
<dbReference type="PANTHER" id="PTHR34820">
    <property type="entry name" value="INNER MEMBRANE PROTEIN YEBZ"/>
    <property type="match status" value="1"/>
</dbReference>
<feature type="chain" id="PRO_5035195292" evidence="6">
    <location>
        <begin position="33"/>
        <end position="189"/>
    </location>
</feature>
<dbReference type="Proteomes" id="UP000622552">
    <property type="component" value="Unassembled WGS sequence"/>
</dbReference>
<feature type="domain" description="CopC" evidence="7">
    <location>
        <begin position="31"/>
        <end position="123"/>
    </location>
</feature>
<keyword evidence="5" id="KW-0472">Membrane</keyword>
<dbReference type="GO" id="GO:0030313">
    <property type="term" value="C:cell envelope"/>
    <property type="evidence" value="ECO:0007669"/>
    <property type="project" value="UniProtKB-SubCell"/>
</dbReference>